<evidence type="ECO:0000313" key="10">
    <source>
        <dbReference type="EMBL" id="KAF4714090.1"/>
    </source>
</evidence>
<feature type="region of interest" description="Disordered" evidence="8">
    <location>
        <begin position="115"/>
        <end position="142"/>
    </location>
</feature>
<evidence type="ECO:0000256" key="1">
    <source>
        <dbReference type="ARBA" id="ARBA00004123"/>
    </source>
</evidence>
<dbReference type="InterPro" id="IPR000164">
    <property type="entry name" value="Histone_H3/CENP-A"/>
</dbReference>
<evidence type="ECO:0000256" key="2">
    <source>
        <dbReference type="ARBA" id="ARBA00004286"/>
    </source>
</evidence>
<dbReference type="Proteomes" id="UP000574390">
    <property type="component" value="Unassembled WGS sequence"/>
</dbReference>
<dbReference type="EMBL" id="JABANM010025752">
    <property type="protein sequence ID" value="KAF4714090.1"/>
    <property type="molecule type" value="Genomic_DNA"/>
</dbReference>
<feature type="compositionally biased region" description="Basic and acidic residues" evidence="8">
    <location>
        <begin position="169"/>
        <end position="187"/>
    </location>
</feature>
<dbReference type="CDD" id="cd22911">
    <property type="entry name" value="HFD_H3"/>
    <property type="match status" value="1"/>
</dbReference>
<name>A0A7J6R382_PEROL</name>
<evidence type="ECO:0000256" key="6">
    <source>
        <dbReference type="ARBA" id="ARBA00023242"/>
    </source>
</evidence>
<dbReference type="InterPro" id="IPR007125">
    <property type="entry name" value="H2A/H2B/H3"/>
</dbReference>
<keyword evidence="5" id="KW-0238">DNA-binding</keyword>
<proteinExistence type="inferred from homology"/>
<feature type="compositionally biased region" description="Basic residues" evidence="8">
    <location>
        <begin position="283"/>
        <end position="293"/>
    </location>
</feature>
<feature type="compositionally biased region" description="Pro residues" evidence="8">
    <location>
        <begin position="349"/>
        <end position="367"/>
    </location>
</feature>
<evidence type="ECO:0000256" key="7">
    <source>
        <dbReference type="ARBA" id="ARBA00023269"/>
    </source>
</evidence>
<evidence type="ECO:0000256" key="5">
    <source>
        <dbReference type="ARBA" id="ARBA00023125"/>
    </source>
</evidence>
<dbReference type="GO" id="GO:0003677">
    <property type="term" value="F:DNA binding"/>
    <property type="evidence" value="ECO:0007669"/>
    <property type="project" value="UniProtKB-KW"/>
</dbReference>
<comment type="similarity">
    <text evidence="3">Belongs to the histone H3 family.</text>
</comment>
<dbReference type="Gene3D" id="1.10.20.10">
    <property type="entry name" value="Histone, subunit A"/>
    <property type="match status" value="1"/>
</dbReference>
<dbReference type="PANTHER" id="PTHR45810:SF17">
    <property type="entry name" value="HISTONE H3-LIKE CENTROMERIC PROTEIN A"/>
    <property type="match status" value="1"/>
</dbReference>
<evidence type="ECO:0000256" key="3">
    <source>
        <dbReference type="ARBA" id="ARBA00010343"/>
    </source>
</evidence>
<feature type="compositionally biased region" description="Basic and acidic residues" evidence="8">
    <location>
        <begin position="197"/>
        <end position="222"/>
    </location>
</feature>
<dbReference type="GO" id="GO:0030527">
    <property type="term" value="F:structural constituent of chromatin"/>
    <property type="evidence" value="ECO:0007669"/>
    <property type="project" value="InterPro"/>
</dbReference>
<gene>
    <name evidence="10" type="ORF">FOZ62_019916</name>
</gene>
<protein>
    <recommendedName>
        <fullName evidence="9">Core Histone H2A/H2B/H3 domain-containing protein</fullName>
    </recommendedName>
</protein>
<dbReference type="PRINTS" id="PR00622">
    <property type="entry name" value="HISTONEH3"/>
</dbReference>
<comment type="caution">
    <text evidence="10">The sequence shown here is derived from an EMBL/GenBank/DDBJ whole genome shotgun (WGS) entry which is preliminary data.</text>
</comment>
<feature type="region of interest" description="Disordered" evidence="8">
    <location>
        <begin position="269"/>
        <end position="507"/>
    </location>
</feature>
<feature type="compositionally biased region" description="Basic and acidic residues" evidence="8">
    <location>
        <begin position="269"/>
        <end position="282"/>
    </location>
</feature>
<dbReference type="PANTHER" id="PTHR45810">
    <property type="entry name" value="HISTONE H3.2"/>
    <property type="match status" value="1"/>
</dbReference>
<dbReference type="AlphaFoldDB" id="A0A7J6R382"/>
<dbReference type="Pfam" id="PF00125">
    <property type="entry name" value="Histone"/>
    <property type="match status" value="1"/>
</dbReference>
<comment type="subcellular location">
    <subcellularLocation>
        <location evidence="2">Chromosome</location>
    </subcellularLocation>
    <subcellularLocation>
        <location evidence="1">Nucleus</location>
    </subcellularLocation>
</comment>
<dbReference type="InterPro" id="IPR009072">
    <property type="entry name" value="Histone-fold"/>
</dbReference>
<evidence type="ECO:0000259" key="9">
    <source>
        <dbReference type="Pfam" id="PF00125"/>
    </source>
</evidence>
<feature type="compositionally biased region" description="Basic and acidic residues" evidence="8">
    <location>
        <begin position="294"/>
        <end position="305"/>
    </location>
</feature>
<dbReference type="GO" id="GO:0000786">
    <property type="term" value="C:nucleosome"/>
    <property type="evidence" value="ECO:0007669"/>
    <property type="project" value="UniProtKB-KW"/>
</dbReference>
<evidence type="ECO:0000313" key="11">
    <source>
        <dbReference type="Proteomes" id="UP000574390"/>
    </source>
</evidence>
<feature type="compositionally biased region" description="Low complexity" evidence="8">
    <location>
        <begin position="372"/>
        <end position="397"/>
    </location>
</feature>
<dbReference type="GO" id="GO:0005634">
    <property type="term" value="C:nucleus"/>
    <property type="evidence" value="ECO:0007669"/>
    <property type="project" value="UniProtKB-SubCell"/>
</dbReference>
<evidence type="ECO:0000256" key="8">
    <source>
        <dbReference type="SAM" id="MobiDB-lite"/>
    </source>
</evidence>
<keyword evidence="7" id="KW-0544">Nucleosome core</keyword>
<organism evidence="10 11">
    <name type="scientific">Perkinsus olseni</name>
    <name type="common">Perkinsus atlanticus</name>
    <dbReference type="NCBI Taxonomy" id="32597"/>
    <lineage>
        <taxon>Eukaryota</taxon>
        <taxon>Sar</taxon>
        <taxon>Alveolata</taxon>
        <taxon>Perkinsozoa</taxon>
        <taxon>Perkinsea</taxon>
        <taxon>Perkinsida</taxon>
        <taxon>Perkinsidae</taxon>
        <taxon>Perkinsus</taxon>
    </lineage>
</organism>
<keyword evidence="6" id="KW-0539">Nucleus</keyword>
<feature type="domain" description="Core Histone H2A/H2B/H3" evidence="9">
    <location>
        <begin position="503"/>
        <end position="577"/>
    </location>
</feature>
<accession>A0A7J6R382</accession>
<feature type="compositionally biased region" description="Pro residues" evidence="8">
    <location>
        <begin position="398"/>
        <end position="414"/>
    </location>
</feature>
<feature type="compositionally biased region" description="Basic and acidic residues" evidence="8">
    <location>
        <begin position="313"/>
        <end position="330"/>
    </location>
</feature>
<keyword evidence="4" id="KW-0158">Chromosome</keyword>
<dbReference type="GO" id="GO:0046982">
    <property type="term" value="F:protein heterodimerization activity"/>
    <property type="evidence" value="ECO:0007669"/>
    <property type="project" value="InterPro"/>
</dbReference>
<sequence>MSMSQPRAALAHSRRGRKSSCLPCFSRSMGDAPNMTRDFMKVEADRLSLGVAMKAILHNQDDGMQQRRNLLAYRQMSMCPYDPYLNAPGWIKENQGLWKRWLDEKGIQYNLLTRTGSSKSKPKASAQDSKADDDAEGEDQEDYDEDYLFEVDYEAEVKRLQEEADIREREEAKKRAQKEAEMESEKKRTARKQRKSLYLEKKDPVRILEMQRKRKKDRDNYKPMKPGQEYSDTDTEEIVEWAFARRDYLINNKGKAGLKEAKELERRALMHLEWKESRVENRGRKKKKKRKTKERSDKQEREKKDKKARKKKGDTGSRRGPPRRDARPTDDGADDSDSSPGSSESSEPMTPPGPVPTPKRAPPPPPRGGRRGTPAKAGARTAAKSTPAGASSESSEPMSPPETVPTPKRAPPPPPRRRTPSPPARRARPTSPITPPSTLRGSPPRGVVQMRGTPPTARRISPKRAPRQPPAPPARRPSTKKATARPSRPSGGSDGKKKRRFRPGTKALKEIRQFQRTTELLVPKAPFARVVREIQLLFVGEEWRWSQEALIALQTAAEAYLVGLFEDAMLVAIHAKRTDDRPPSPAFLRTSASSVVSGGMSSADIN</sequence>
<dbReference type="SUPFAM" id="SSF47113">
    <property type="entry name" value="Histone-fold"/>
    <property type="match status" value="1"/>
</dbReference>
<feature type="region of interest" description="Disordered" evidence="8">
    <location>
        <begin position="169"/>
        <end position="235"/>
    </location>
</feature>
<dbReference type="SMART" id="SM00428">
    <property type="entry name" value="H3"/>
    <property type="match status" value="1"/>
</dbReference>
<reference evidence="10 11" key="1">
    <citation type="submission" date="2020-04" db="EMBL/GenBank/DDBJ databases">
        <title>Perkinsus olseni comparative genomics.</title>
        <authorList>
            <person name="Bogema D.R."/>
        </authorList>
    </citation>
    <scope>NUCLEOTIDE SEQUENCE [LARGE SCALE GENOMIC DNA]</scope>
    <source>
        <strain evidence="10">ATCC PRA-205</strain>
    </source>
</reference>
<feature type="compositionally biased region" description="Low complexity" evidence="8">
    <location>
        <begin position="338"/>
        <end position="348"/>
    </location>
</feature>
<evidence type="ECO:0000256" key="4">
    <source>
        <dbReference type="ARBA" id="ARBA00022454"/>
    </source>
</evidence>
<feature type="compositionally biased region" description="Low complexity" evidence="8">
    <location>
        <begin position="117"/>
        <end position="128"/>
    </location>
</feature>
<feature type="compositionally biased region" description="Acidic residues" evidence="8">
    <location>
        <begin position="131"/>
        <end position="142"/>
    </location>
</feature>